<evidence type="ECO:0000313" key="2">
    <source>
        <dbReference type="EMBL" id="OWJ70210.1"/>
    </source>
</evidence>
<organism evidence="3 4">
    <name type="scientific">Haematobacter missouriensis</name>
    <dbReference type="NCBI Taxonomy" id="366616"/>
    <lineage>
        <taxon>Bacteria</taxon>
        <taxon>Pseudomonadati</taxon>
        <taxon>Pseudomonadota</taxon>
        <taxon>Alphaproteobacteria</taxon>
        <taxon>Rhodobacterales</taxon>
        <taxon>Paracoccaceae</taxon>
        <taxon>Haematobacter</taxon>
    </lineage>
</organism>
<reference evidence="3 5" key="2">
    <citation type="submission" date="2016-11" db="EMBL/GenBank/DDBJ databases">
        <title>Comparison of Traditional DNA-DNA Hybridization with In Silico Genomic Analysis.</title>
        <authorList>
            <person name="Nicholson A.C."/>
            <person name="Sammons S."/>
            <person name="Humrighouse B.W."/>
            <person name="Graziano J."/>
            <person name="Lasker B."/>
            <person name="Whitney A.M."/>
            <person name="Mcquiston J.R."/>
        </authorList>
    </citation>
    <scope>NUCLEOTIDE SEQUENCE [LARGE SCALE GENOMIC DNA]</scope>
    <source>
        <strain evidence="2 5">H1892</strain>
        <strain evidence="3">H2381</strain>
    </source>
</reference>
<evidence type="ECO:0000313" key="4">
    <source>
        <dbReference type="Proteomes" id="UP000196640"/>
    </source>
</evidence>
<dbReference type="STRING" id="366616.CG51_01115"/>
<feature type="chain" id="PRO_5011222573" description="DUF192 domain-containing protein" evidence="1">
    <location>
        <begin position="20"/>
        <end position="156"/>
    </location>
</feature>
<dbReference type="EMBL" id="NIPX01000033">
    <property type="protein sequence ID" value="OWJ81722.1"/>
    <property type="molecule type" value="Genomic_DNA"/>
</dbReference>
<dbReference type="InterPro" id="IPR003795">
    <property type="entry name" value="DUF192"/>
</dbReference>
<dbReference type="RefSeq" id="WP_035744066.1">
    <property type="nucleotide sequence ID" value="NZ_CALUEG010000005.1"/>
</dbReference>
<keyword evidence="1" id="KW-0732">Signal</keyword>
<dbReference type="PANTHER" id="PTHR37953:SF1">
    <property type="entry name" value="UPF0127 PROTEIN MJ1496"/>
    <property type="match status" value="1"/>
</dbReference>
<dbReference type="OrthoDB" id="9808290at2"/>
<protein>
    <recommendedName>
        <fullName evidence="6">DUF192 domain-containing protein</fullName>
    </recommendedName>
</protein>
<evidence type="ECO:0000313" key="5">
    <source>
        <dbReference type="Proteomes" id="UP000214673"/>
    </source>
</evidence>
<dbReference type="Proteomes" id="UP000214673">
    <property type="component" value="Unassembled WGS sequence"/>
</dbReference>
<reference evidence="4" key="1">
    <citation type="submission" date="2016-11" db="EMBL/GenBank/DDBJ databases">
        <title>Comparison of Traditional DNA-DNA Hybridization with In Silico Genomic Analysis.</title>
        <authorList>
            <person name="Nicholson A.C."/>
            <person name="Humrighouse B.W."/>
            <person name="Graziano J."/>
            <person name="Lasker B."/>
            <person name="Whitney A.M."/>
            <person name="Mcquiston J.R."/>
            <person name="Bell M."/>
        </authorList>
    </citation>
    <scope>NUCLEOTIDE SEQUENCE [LARGE SCALE GENOMIC DNA]</scope>
    <source>
        <strain evidence="4">H2381</strain>
    </source>
</reference>
<comment type="caution">
    <text evidence="3">The sequence shown here is derived from an EMBL/GenBank/DDBJ whole genome shotgun (WGS) entry which is preliminary data.</text>
</comment>
<sequence length="156" mass="16771">MRSFLFALALSAAAGSAGAEAVCRPDAVEIRGPRGETRFSVELADTPDSRAYGLMNRTSLPKSNGMLFIYEYPQHVSFWMRNTLIPLDMIFLDARGVITRIHENARPHDETAIDGGSGVLAVLEINGGLARRLGLVQGGVMRHPAFGADGAWPCGS</sequence>
<dbReference type="AlphaFoldDB" id="A0A212AJP9"/>
<gene>
    <name evidence="3" type="ORF">CDV52_17305</name>
    <name evidence="2" type="ORF">CDV53_20875</name>
</gene>
<evidence type="ECO:0008006" key="6">
    <source>
        <dbReference type="Google" id="ProtNLM"/>
    </source>
</evidence>
<evidence type="ECO:0000313" key="3">
    <source>
        <dbReference type="EMBL" id="OWJ81722.1"/>
    </source>
</evidence>
<name>A0A212AJP9_9RHOB</name>
<dbReference type="InterPro" id="IPR038695">
    <property type="entry name" value="Saro_0823-like_sf"/>
</dbReference>
<proteinExistence type="predicted"/>
<dbReference type="Gene3D" id="2.60.120.1140">
    <property type="entry name" value="Protein of unknown function DUF192"/>
    <property type="match status" value="1"/>
</dbReference>
<feature type="signal peptide" evidence="1">
    <location>
        <begin position="1"/>
        <end position="19"/>
    </location>
</feature>
<dbReference type="EMBL" id="NIPV01000128">
    <property type="protein sequence ID" value="OWJ70210.1"/>
    <property type="molecule type" value="Genomic_DNA"/>
</dbReference>
<evidence type="ECO:0000256" key="1">
    <source>
        <dbReference type="SAM" id="SignalP"/>
    </source>
</evidence>
<accession>A0A212AJP9</accession>
<dbReference type="Pfam" id="PF02643">
    <property type="entry name" value="DUF192"/>
    <property type="match status" value="1"/>
</dbReference>
<dbReference type="Proteomes" id="UP000196640">
    <property type="component" value="Unassembled WGS sequence"/>
</dbReference>
<dbReference type="PANTHER" id="PTHR37953">
    <property type="entry name" value="UPF0127 PROTEIN MJ1496"/>
    <property type="match status" value="1"/>
</dbReference>
<keyword evidence="5" id="KW-1185">Reference proteome</keyword>